<sequence>MELELGLALPTRHRQPLAAGLLGGEAGARGTKRVFGEAFGSANKATLPLFLRDDDDGDRGGGGDRDGVGQHDPNTKKTKRLLVGWPPVKCARRSGGGGGYVKVKMEGVAIGRKVDVSLHGSYQDLLRTLRRMFPSATQRGAGAGADHEEEEEEVVVEEVASHERRRLHRPYVVTYEDGEGDWLLVGDDVPWEVLLVLALQGLCEVSEAAQDTCADSSRRRLSSLLVAVQCCSWAVITTSPVTH</sequence>
<gene>
    <name evidence="13" type="primary">LOC107522023</name>
</gene>
<keyword evidence="8 10" id="KW-0539">Nucleus</keyword>
<dbReference type="GO" id="GO:0009734">
    <property type="term" value="P:auxin-activated signaling pathway"/>
    <property type="evidence" value="ECO:0007669"/>
    <property type="project" value="UniProtKB-UniRule"/>
</dbReference>
<dbReference type="GO" id="GO:0005634">
    <property type="term" value="C:nucleus"/>
    <property type="evidence" value="ECO:0007669"/>
    <property type="project" value="UniProtKB-SubCell"/>
</dbReference>
<evidence type="ECO:0000256" key="11">
    <source>
        <dbReference type="SAM" id="MobiDB-lite"/>
    </source>
</evidence>
<evidence type="ECO:0000313" key="14">
    <source>
        <dbReference type="Proteomes" id="UP000007305"/>
    </source>
</evidence>
<evidence type="ECO:0000256" key="1">
    <source>
        <dbReference type="ARBA" id="ARBA00002159"/>
    </source>
</evidence>
<dbReference type="InterPro" id="IPR053793">
    <property type="entry name" value="PB1-like"/>
</dbReference>
<evidence type="ECO:0000256" key="8">
    <source>
        <dbReference type="ARBA" id="ARBA00023242"/>
    </source>
</evidence>
<accession>A0A804R083</accession>
<dbReference type="InterPro" id="IPR033389">
    <property type="entry name" value="AUX/IAA_dom"/>
</dbReference>
<dbReference type="PANTHER" id="PTHR31734:SF38">
    <property type="entry name" value="AUXIN-RESPONSIVE PROTEIN IAA29"/>
    <property type="match status" value="1"/>
</dbReference>
<keyword evidence="9 10" id="KW-0927">Auxin signaling pathway</keyword>
<dbReference type="Gramene" id="Zm00001eb375570_T002">
    <property type="protein sequence ID" value="Zm00001eb375570_P002"/>
    <property type="gene ID" value="Zm00001eb375570"/>
</dbReference>
<evidence type="ECO:0000313" key="13">
    <source>
        <dbReference type="EnsemblPlants" id="Zm00001eb375570_P002"/>
    </source>
</evidence>
<comment type="similarity">
    <text evidence="3 10">Belongs to the Aux/IAA family.</text>
</comment>
<dbReference type="GO" id="GO:0006355">
    <property type="term" value="P:regulation of DNA-templated transcription"/>
    <property type="evidence" value="ECO:0007669"/>
    <property type="project" value="InterPro"/>
</dbReference>
<comment type="function">
    <text evidence="1 10">Aux/IAA proteins are short-lived transcriptional factors that function as repressors of early auxin response genes at low auxin concentrations.</text>
</comment>
<feature type="region of interest" description="Disordered" evidence="11">
    <location>
        <begin position="50"/>
        <end position="79"/>
    </location>
</feature>
<feature type="domain" description="PB1" evidence="12">
    <location>
        <begin position="98"/>
        <end position="206"/>
    </location>
</feature>
<dbReference type="SUPFAM" id="SSF54277">
    <property type="entry name" value="CAD &amp; PB1 domains"/>
    <property type="match status" value="1"/>
</dbReference>
<keyword evidence="5 10" id="KW-0678">Repressor</keyword>
<dbReference type="InterPro" id="IPR003311">
    <property type="entry name" value="AUX_IAA"/>
</dbReference>
<dbReference type="InParanoid" id="A0A804R083"/>
<dbReference type="PANTHER" id="PTHR31734">
    <property type="entry name" value="AUXIN-RESPONSIVE PROTEIN IAA17"/>
    <property type="match status" value="1"/>
</dbReference>
<reference evidence="13" key="2">
    <citation type="submission" date="2019-07" db="EMBL/GenBank/DDBJ databases">
        <authorList>
            <person name="Seetharam A."/>
            <person name="Woodhouse M."/>
            <person name="Cannon E."/>
        </authorList>
    </citation>
    <scope>NUCLEOTIDE SEQUENCE [LARGE SCALE GENOMIC DNA]</scope>
    <source>
        <strain evidence="13">cv. B73</strain>
    </source>
</reference>
<keyword evidence="14" id="KW-1185">Reference proteome</keyword>
<reference evidence="13" key="3">
    <citation type="submission" date="2021-05" db="UniProtKB">
        <authorList>
            <consortium name="EnsemblPlants"/>
        </authorList>
    </citation>
    <scope>IDENTIFICATION</scope>
    <source>
        <strain evidence="13">cv. B73</strain>
    </source>
</reference>
<evidence type="ECO:0000256" key="5">
    <source>
        <dbReference type="ARBA" id="ARBA00022491"/>
    </source>
</evidence>
<comment type="subunit">
    <text evidence="4 10">Homodimers and heterodimers.</text>
</comment>
<evidence type="ECO:0000256" key="7">
    <source>
        <dbReference type="ARBA" id="ARBA00023163"/>
    </source>
</evidence>
<comment type="subcellular location">
    <subcellularLocation>
        <location evidence="2 10">Nucleus</location>
    </subcellularLocation>
</comment>
<dbReference type="PROSITE" id="PS51745">
    <property type="entry name" value="PB1"/>
    <property type="match status" value="1"/>
</dbReference>
<dbReference type="EnsemblPlants" id="Zm00001eb375570_T002">
    <property type="protein sequence ID" value="Zm00001eb375570_P002"/>
    <property type="gene ID" value="Zm00001eb375570"/>
</dbReference>
<dbReference type="Gene3D" id="3.10.20.90">
    <property type="entry name" value="Phosphatidylinositol 3-kinase Catalytic Subunit, Chain A, domain 1"/>
    <property type="match status" value="1"/>
</dbReference>
<evidence type="ECO:0000256" key="4">
    <source>
        <dbReference type="ARBA" id="ARBA00011726"/>
    </source>
</evidence>
<keyword evidence="6 10" id="KW-0805">Transcription regulation</keyword>
<evidence type="ECO:0000256" key="3">
    <source>
        <dbReference type="ARBA" id="ARBA00006728"/>
    </source>
</evidence>
<proteinExistence type="inferred from homology"/>
<evidence type="ECO:0000256" key="10">
    <source>
        <dbReference type="RuleBase" id="RU004549"/>
    </source>
</evidence>
<dbReference type="OrthoDB" id="778717at2759"/>
<name>A0A804R083_MAIZE</name>
<evidence type="ECO:0000256" key="6">
    <source>
        <dbReference type="ARBA" id="ARBA00023015"/>
    </source>
</evidence>
<reference evidence="14" key="1">
    <citation type="journal article" date="2009" name="Science">
        <title>The B73 maize genome: complexity, diversity, and dynamics.</title>
        <authorList>
            <person name="Schnable P.S."/>
            <person name="Ware D."/>
            <person name="Fulton R.S."/>
            <person name="Stein J.C."/>
            <person name="Wei F."/>
            <person name="Pasternak S."/>
            <person name="Liang C."/>
            <person name="Zhang J."/>
            <person name="Fulton L."/>
            <person name="Graves T.A."/>
            <person name="Minx P."/>
            <person name="Reily A.D."/>
            <person name="Courtney L."/>
            <person name="Kruchowski S.S."/>
            <person name="Tomlinson C."/>
            <person name="Strong C."/>
            <person name="Delehaunty K."/>
            <person name="Fronick C."/>
            <person name="Courtney B."/>
            <person name="Rock S.M."/>
            <person name="Belter E."/>
            <person name="Du F."/>
            <person name="Kim K."/>
            <person name="Abbott R.M."/>
            <person name="Cotton M."/>
            <person name="Levy A."/>
            <person name="Marchetto P."/>
            <person name="Ochoa K."/>
            <person name="Jackson S.M."/>
            <person name="Gillam B."/>
            <person name="Chen W."/>
            <person name="Yan L."/>
            <person name="Higginbotham J."/>
            <person name="Cardenas M."/>
            <person name="Waligorski J."/>
            <person name="Applebaum E."/>
            <person name="Phelps L."/>
            <person name="Falcone J."/>
            <person name="Kanchi K."/>
            <person name="Thane T."/>
            <person name="Scimone A."/>
            <person name="Thane N."/>
            <person name="Henke J."/>
            <person name="Wang T."/>
            <person name="Ruppert J."/>
            <person name="Shah N."/>
            <person name="Rotter K."/>
            <person name="Hodges J."/>
            <person name="Ingenthron E."/>
            <person name="Cordes M."/>
            <person name="Kohlberg S."/>
            <person name="Sgro J."/>
            <person name="Delgado B."/>
            <person name="Mead K."/>
            <person name="Chinwalla A."/>
            <person name="Leonard S."/>
            <person name="Crouse K."/>
            <person name="Collura K."/>
            <person name="Kudrna D."/>
            <person name="Currie J."/>
            <person name="He R."/>
            <person name="Angelova A."/>
            <person name="Rajasekar S."/>
            <person name="Mueller T."/>
            <person name="Lomeli R."/>
            <person name="Scara G."/>
            <person name="Ko A."/>
            <person name="Delaney K."/>
            <person name="Wissotski M."/>
            <person name="Lopez G."/>
            <person name="Campos D."/>
            <person name="Braidotti M."/>
            <person name="Ashley E."/>
            <person name="Golser W."/>
            <person name="Kim H."/>
            <person name="Lee S."/>
            <person name="Lin J."/>
            <person name="Dujmic Z."/>
            <person name="Kim W."/>
            <person name="Talag J."/>
            <person name="Zuccolo A."/>
            <person name="Fan C."/>
            <person name="Sebastian A."/>
            <person name="Kramer M."/>
            <person name="Spiegel L."/>
            <person name="Nascimento L."/>
            <person name="Zutavern T."/>
            <person name="Miller B."/>
            <person name="Ambroise C."/>
            <person name="Muller S."/>
            <person name="Spooner W."/>
            <person name="Narechania A."/>
            <person name="Ren L."/>
            <person name="Wei S."/>
            <person name="Kumari S."/>
            <person name="Faga B."/>
            <person name="Levy M.J."/>
            <person name="McMahan L."/>
            <person name="Van Buren P."/>
            <person name="Vaughn M.W."/>
            <person name="Ying K."/>
            <person name="Yeh C.-T."/>
            <person name="Emrich S.J."/>
            <person name="Jia Y."/>
            <person name="Kalyanaraman A."/>
            <person name="Hsia A.-P."/>
            <person name="Barbazuk W.B."/>
            <person name="Baucom R.S."/>
            <person name="Brutnell T.P."/>
            <person name="Carpita N.C."/>
            <person name="Chaparro C."/>
            <person name="Chia J.-M."/>
            <person name="Deragon J.-M."/>
            <person name="Estill J.C."/>
            <person name="Fu Y."/>
            <person name="Jeddeloh J.A."/>
            <person name="Han Y."/>
            <person name="Lee H."/>
            <person name="Li P."/>
            <person name="Lisch D.R."/>
            <person name="Liu S."/>
            <person name="Liu Z."/>
            <person name="Nagel D.H."/>
            <person name="McCann M.C."/>
            <person name="SanMiguel P."/>
            <person name="Myers A.M."/>
            <person name="Nettleton D."/>
            <person name="Nguyen J."/>
            <person name="Penning B.W."/>
            <person name="Ponnala L."/>
            <person name="Schneider K.L."/>
            <person name="Schwartz D.C."/>
            <person name="Sharma A."/>
            <person name="Soderlund C."/>
            <person name="Springer N.M."/>
            <person name="Sun Q."/>
            <person name="Wang H."/>
            <person name="Waterman M."/>
            <person name="Westerman R."/>
            <person name="Wolfgruber T.K."/>
            <person name="Yang L."/>
            <person name="Yu Y."/>
            <person name="Zhang L."/>
            <person name="Zhou S."/>
            <person name="Zhu Q."/>
            <person name="Bennetzen J.L."/>
            <person name="Dawe R.K."/>
            <person name="Jiang J."/>
            <person name="Jiang N."/>
            <person name="Presting G.G."/>
            <person name="Wessler S.R."/>
            <person name="Aluru S."/>
            <person name="Martienssen R.A."/>
            <person name="Clifton S.W."/>
            <person name="McCombie W.R."/>
            <person name="Wing R.A."/>
            <person name="Wilson R.K."/>
        </authorList>
    </citation>
    <scope>NUCLEOTIDE SEQUENCE [LARGE SCALE GENOMIC DNA]</scope>
    <source>
        <strain evidence="14">cv. B73</strain>
    </source>
</reference>
<dbReference type="AlphaFoldDB" id="A0A804R083"/>
<feature type="compositionally biased region" description="Basic and acidic residues" evidence="11">
    <location>
        <begin position="58"/>
        <end position="75"/>
    </location>
</feature>
<protein>
    <recommendedName>
        <fullName evidence="10">Auxin-responsive protein</fullName>
    </recommendedName>
</protein>
<organism evidence="13 14">
    <name type="scientific">Zea mays</name>
    <name type="common">Maize</name>
    <dbReference type="NCBI Taxonomy" id="4577"/>
    <lineage>
        <taxon>Eukaryota</taxon>
        <taxon>Viridiplantae</taxon>
        <taxon>Streptophyta</taxon>
        <taxon>Embryophyta</taxon>
        <taxon>Tracheophyta</taxon>
        <taxon>Spermatophyta</taxon>
        <taxon>Magnoliopsida</taxon>
        <taxon>Liliopsida</taxon>
        <taxon>Poales</taxon>
        <taxon>Poaceae</taxon>
        <taxon>PACMAD clade</taxon>
        <taxon>Panicoideae</taxon>
        <taxon>Andropogonodae</taxon>
        <taxon>Andropogoneae</taxon>
        <taxon>Tripsacinae</taxon>
        <taxon>Zea</taxon>
    </lineage>
</organism>
<dbReference type="Proteomes" id="UP000007305">
    <property type="component" value="Chromosome 9"/>
</dbReference>
<evidence type="ECO:0000256" key="9">
    <source>
        <dbReference type="ARBA" id="ARBA00023294"/>
    </source>
</evidence>
<keyword evidence="7 10" id="KW-0804">Transcription</keyword>
<dbReference type="Pfam" id="PF02309">
    <property type="entry name" value="AUX_IAA"/>
    <property type="match status" value="1"/>
</dbReference>
<evidence type="ECO:0000256" key="2">
    <source>
        <dbReference type="ARBA" id="ARBA00004123"/>
    </source>
</evidence>
<evidence type="ECO:0000259" key="12">
    <source>
        <dbReference type="PROSITE" id="PS51745"/>
    </source>
</evidence>